<name>A0A813KM80_POLGL</name>
<sequence length="292" mass="32669">QAERWAYFFEAGCSSWFEAIKAHTFRSTFIDLHSQEASVIVEHWGRRRQICAASDAEGRQVEEAKLCSIFEEAASALEPLRLRLHAAVQTESAASSAGLAFVKLSTRSPKDSRVALAKAKAAYEARLASMLEDLVGGGGRCQKLTSERVWEDLEFALRGPDGLLKSVSNSYQMSIAARAWDPRVTLMSEFRGIAWNGRLTCLCQYFHPLFFPELLELKATIEADCCEKFSHPEVTAAVESLGGHCIIDFAWLGKGEVVIVELNQKISKILIIFPFFFFFFLLKKTTNINKSI</sequence>
<feature type="non-terminal residue" evidence="1">
    <location>
        <position position="1"/>
    </location>
</feature>
<evidence type="ECO:0000313" key="2">
    <source>
        <dbReference type="Proteomes" id="UP000626109"/>
    </source>
</evidence>
<dbReference type="EMBL" id="CAJNNW010030711">
    <property type="protein sequence ID" value="CAE8704174.1"/>
    <property type="molecule type" value="Genomic_DNA"/>
</dbReference>
<comment type="caution">
    <text evidence="1">The sequence shown here is derived from an EMBL/GenBank/DDBJ whole genome shotgun (WGS) entry which is preliminary data.</text>
</comment>
<evidence type="ECO:0000313" key="1">
    <source>
        <dbReference type="EMBL" id="CAE8704174.1"/>
    </source>
</evidence>
<protein>
    <recommendedName>
        <fullName evidence="3">Cell division cycle protein 123 homolog</fullName>
    </recommendedName>
</protein>
<dbReference type="AlphaFoldDB" id="A0A813KM80"/>
<dbReference type="Proteomes" id="UP000626109">
    <property type="component" value="Unassembled WGS sequence"/>
</dbReference>
<proteinExistence type="predicted"/>
<organism evidence="1 2">
    <name type="scientific">Polarella glacialis</name>
    <name type="common">Dinoflagellate</name>
    <dbReference type="NCBI Taxonomy" id="89957"/>
    <lineage>
        <taxon>Eukaryota</taxon>
        <taxon>Sar</taxon>
        <taxon>Alveolata</taxon>
        <taxon>Dinophyceae</taxon>
        <taxon>Suessiales</taxon>
        <taxon>Suessiaceae</taxon>
        <taxon>Polarella</taxon>
    </lineage>
</organism>
<reference evidence="1" key="1">
    <citation type="submission" date="2021-02" db="EMBL/GenBank/DDBJ databases">
        <authorList>
            <person name="Dougan E. K."/>
            <person name="Rhodes N."/>
            <person name="Thang M."/>
            <person name="Chan C."/>
        </authorList>
    </citation>
    <scope>NUCLEOTIDE SEQUENCE</scope>
</reference>
<evidence type="ECO:0008006" key="3">
    <source>
        <dbReference type="Google" id="ProtNLM"/>
    </source>
</evidence>
<accession>A0A813KM80</accession>
<gene>
    <name evidence="1" type="ORF">PGLA2088_LOCUS33069</name>
</gene>